<dbReference type="EMBL" id="LR798211">
    <property type="protein sequence ID" value="CAB5187341.1"/>
    <property type="molecule type" value="Genomic_DNA"/>
</dbReference>
<sequence length="730" mass="78255">MAGTKISELPVATLPLTGSELVPVVQSGATKQTTLATMPYVPTGTGAVTTTVQAKLREMVSVKDFGAVGDGVTDDTVAIQNALNYIATTGFAGYQGNTLYFPPGKYIITNTLKPAMASGVANIRLIGAGVTDTIIEWAGATDLTKAMFGLYAADIGTVTNSLFDGIRWKGKGKVGYVVLFETTDTSGGAARRENENNMFRQCWFEGAKRALVMFGDYSIDTNAAYIASGDDINVNTTTFDNCTFLNFEGYGLKQVGGNVYNTILRNCFMWSGNNTDVTSANAKNYIFSVSAGMTVIQGGCFQKLENTGANDGTDKIACLRGAFADFHVFAAQSEDARVIYHNNEGDPTKPQYLNGIYVNDSRAINDNEWAIYNESSSPFNVSSCSFGHLAGSDNYRNVYSIGALHWSDSVTAKTAATKMVIGSANFAQSTFNSRPFDRSRPINEGWAVDSWEVPAATFRNATTIDYYLNGFFKAFGTSAQGTLQQVTSASYSRVVPRLDCTVVGSTSGLRFSMREKLDVKPYRGNAVWVLVAGQHDGTFTTNTQLPVQMFTDSSGGTSSGVLFQNGNLFVSYYKQEISSTATYIQAELNVKKVGYVDIINFLAVPDEYGIQSALFAIAQYTRGNTVKFPAVFEANGLSEAFQSASQTYSDTLSDYENAVYFVSANHNDAGAETAIVLAHRVGANAYVSKVSSLNSGAGASITASTVGAVVNIVLDGTSLAHVKKLQLNNL</sequence>
<keyword evidence="4" id="KW-0456">Lyase</keyword>
<name>A0A6J7WDE6_9CAUD</name>
<dbReference type="InterPro" id="IPR024535">
    <property type="entry name" value="RHGA/B-epi-like_pectate_lyase"/>
</dbReference>
<dbReference type="GO" id="GO:0051701">
    <property type="term" value="P:biological process involved in interaction with host"/>
    <property type="evidence" value="ECO:0007669"/>
    <property type="project" value="UniProtKB-ARBA"/>
</dbReference>
<dbReference type="InterPro" id="IPR012334">
    <property type="entry name" value="Pectin_lyas_fold"/>
</dbReference>
<dbReference type="Pfam" id="PF12708">
    <property type="entry name" value="Pect-lyase_RHGA_epim"/>
    <property type="match status" value="1"/>
</dbReference>
<comment type="subcellular location">
    <subcellularLocation>
        <location evidence="1">Virion</location>
    </subcellularLocation>
</comment>
<evidence type="ECO:0000313" key="4">
    <source>
        <dbReference type="EMBL" id="CAB5187341.1"/>
    </source>
</evidence>
<gene>
    <name evidence="4" type="ORF">UFOVP161_36</name>
</gene>
<proteinExistence type="predicted"/>
<evidence type="ECO:0000256" key="2">
    <source>
        <dbReference type="ARBA" id="ARBA00022844"/>
    </source>
</evidence>
<evidence type="ECO:0000259" key="3">
    <source>
        <dbReference type="Pfam" id="PF12708"/>
    </source>
</evidence>
<dbReference type="SUPFAM" id="SSF51126">
    <property type="entry name" value="Pectin lyase-like"/>
    <property type="match status" value="1"/>
</dbReference>
<organism evidence="4">
    <name type="scientific">uncultured Caudovirales phage</name>
    <dbReference type="NCBI Taxonomy" id="2100421"/>
    <lineage>
        <taxon>Viruses</taxon>
        <taxon>Duplodnaviria</taxon>
        <taxon>Heunggongvirae</taxon>
        <taxon>Uroviricota</taxon>
        <taxon>Caudoviricetes</taxon>
        <taxon>Peduoviridae</taxon>
        <taxon>Maltschvirus</taxon>
        <taxon>Maltschvirus maltsch</taxon>
    </lineage>
</organism>
<accession>A0A6J7WDE6</accession>
<dbReference type="GO" id="GO:0019058">
    <property type="term" value="P:viral life cycle"/>
    <property type="evidence" value="ECO:0007669"/>
    <property type="project" value="UniProtKB-ARBA"/>
</dbReference>
<protein>
    <submittedName>
        <fullName evidence="4">Pectate lyase superfamily protein</fullName>
    </submittedName>
</protein>
<feature type="domain" description="Rhamnogalacturonase A/B/Epimerase-like pectate lyase" evidence="3">
    <location>
        <begin position="60"/>
        <end position="151"/>
    </location>
</feature>
<dbReference type="GO" id="GO:0016829">
    <property type="term" value="F:lyase activity"/>
    <property type="evidence" value="ECO:0007669"/>
    <property type="project" value="UniProtKB-KW"/>
</dbReference>
<evidence type="ECO:0000256" key="1">
    <source>
        <dbReference type="ARBA" id="ARBA00004328"/>
    </source>
</evidence>
<dbReference type="Gene3D" id="2.160.20.10">
    <property type="entry name" value="Single-stranded right-handed beta-helix, Pectin lyase-like"/>
    <property type="match status" value="1"/>
</dbReference>
<keyword evidence="2" id="KW-0946">Virion</keyword>
<dbReference type="GO" id="GO:0044423">
    <property type="term" value="C:virion component"/>
    <property type="evidence" value="ECO:0007669"/>
    <property type="project" value="UniProtKB-KW"/>
</dbReference>
<reference evidence="4" key="1">
    <citation type="submission" date="2020-05" db="EMBL/GenBank/DDBJ databases">
        <authorList>
            <person name="Chiriac C."/>
            <person name="Salcher M."/>
            <person name="Ghai R."/>
            <person name="Kavagutti S V."/>
        </authorList>
    </citation>
    <scope>NUCLEOTIDE SEQUENCE</scope>
</reference>
<dbReference type="InterPro" id="IPR011050">
    <property type="entry name" value="Pectin_lyase_fold/virulence"/>
</dbReference>